<dbReference type="EMBL" id="SJPV01000007">
    <property type="protein sequence ID" value="TWU35089.1"/>
    <property type="molecule type" value="Genomic_DNA"/>
</dbReference>
<dbReference type="GO" id="GO:0047429">
    <property type="term" value="F:nucleoside triphosphate diphosphatase activity"/>
    <property type="evidence" value="ECO:0007669"/>
    <property type="project" value="InterPro"/>
</dbReference>
<proteinExistence type="predicted"/>
<dbReference type="Proteomes" id="UP000319143">
    <property type="component" value="Unassembled WGS sequence"/>
</dbReference>
<dbReference type="GO" id="GO:0009143">
    <property type="term" value="P:nucleoside triphosphate catabolic process"/>
    <property type="evidence" value="ECO:0007669"/>
    <property type="project" value="InterPro"/>
</dbReference>
<dbReference type="RefSeq" id="WP_146528492.1">
    <property type="nucleotide sequence ID" value="NZ_SJPV01000007.1"/>
</dbReference>
<dbReference type="Pfam" id="PF12643">
    <property type="entry name" value="MazG-like"/>
    <property type="match status" value="1"/>
</dbReference>
<protein>
    <submittedName>
        <fullName evidence="1">MazG nucleotide pyrophosphohydrolase domain protein</fullName>
    </submittedName>
</protein>
<dbReference type="InterPro" id="IPR052555">
    <property type="entry name" value="dCTP_Pyrophosphatase"/>
</dbReference>
<keyword evidence="1" id="KW-0378">Hydrolase</keyword>
<evidence type="ECO:0000313" key="2">
    <source>
        <dbReference type="Proteomes" id="UP000319143"/>
    </source>
</evidence>
<dbReference type="PIRSF" id="PIRSF029826">
    <property type="entry name" value="UCP029826_pph"/>
    <property type="match status" value="1"/>
</dbReference>
<dbReference type="OrthoDB" id="9791898at2"/>
<keyword evidence="2" id="KW-1185">Reference proteome</keyword>
<dbReference type="InterPro" id="IPR025984">
    <property type="entry name" value="DCTPP"/>
</dbReference>
<dbReference type="Gene3D" id="1.10.287.1080">
    <property type="entry name" value="MazG-like"/>
    <property type="match status" value="1"/>
</dbReference>
<reference evidence="1 2" key="1">
    <citation type="submission" date="2019-02" db="EMBL/GenBank/DDBJ databases">
        <title>Deep-cultivation of Planctomycetes and their phenomic and genomic characterization uncovers novel biology.</title>
        <authorList>
            <person name="Wiegand S."/>
            <person name="Jogler M."/>
            <person name="Boedeker C."/>
            <person name="Pinto D."/>
            <person name="Vollmers J."/>
            <person name="Rivas-Marin E."/>
            <person name="Kohn T."/>
            <person name="Peeters S.H."/>
            <person name="Heuer A."/>
            <person name="Rast P."/>
            <person name="Oberbeckmann S."/>
            <person name="Bunk B."/>
            <person name="Jeske O."/>
            <person name="Meyerdierks A."/>
            <person name="Storesund J.E."/>
            <person name="Kallscheuer N."/>
            <person name="Luecker S."/>
            <person name="Lage O.M."/>
            <person name="Pohl T."/>
            <person name="Merkel B.J."/>
            <person name="Hornburger P."/>
            <person name="Mueller R.-W."/>
            <person name="Bruemmer F."/>
            <person name="Labrenz M."/>
            <person name="Spormann A.M."/>
            <person name="Op Den Camp H."/>
            <person name="Overmann J."/>
            <person name="Amann R."/>
            <person name="Jetten M.S.M."/>
            <person name="Mascher T."/>
            <person name="Medema M.H."/>
            <person name="Devos D.P."/>
            <person name="Kaster A.-K."/>
            <person name="Ovreas L."/>
            <person name="Rohde M."/>
            <person name="Galperin M.Y."/>
            <person name="Jogler C."/>
        </authorList>
    </citation>
    <scope>NUCLEOTIDE SEQUENCE [LARGE SCALE GENOMIC DNA]</scope>
    <source>
        <strain evidence="1 2">Poly41</strain>
    </source>
</reference>
<gene>
    <name evidence="1" type="ORF">Poly41_42330</name>
</gene>
<name>A0A5C6DJK6_9BACT</name>
<dbReference type="PANTHER" id="PTHR46523">
    <property type="entry name" value="DCTP PYROPHOSPHATASE 1"/>
    <property type="match status" value="1"/>
</dbReference>
<accession>A0A5C6DJK6</accession>
<dbReference type="SUPFAM" id="SSF101386">
    <property type="entry name" value="all-alpha NTP pyrophosphatases"/>
    <property type="match status" value="1"/>
</dbReference>
<organism evidence="1 2">
    <name type="scientific">Novipirellula artificiosorum</name>
    <dbReference type="NCBI Taxonomy" id="2528016"/>
    <lineage>
        <taxon>Bacteria</taxon>
        <taxon>Pseudomonadati</taxon>
        <taxon>Planctomycetota</taxon>
        <taxon>Planctomycetia</taxon>
        <taxon>Pirellulales</taxon>
        <taxon>Pirellulaceae</taxon>
        <taxon>Novipirellula</taxon>
    </lineage>
</organism>
<sequence>MSESATSRTDSETTVAELKAVVEQFVSDRDWHPFHNPKNLSMSLAIEAGELMEHFQWLTLPESAEVQSDPQRKHAVGEELADCLAYVIAIANAMEIDLATTLKAKMIRNAEKYPT</sequence>
<comment type="caution">
    <text evidence="1">The sequence shown here is derived from an EMBL/GenBank/DDBJ whole genome shotgun (WGS) entry which is preliminary data.</text>
</comment>
<dbReference type="CDD" id="cd11537">
    <property type="entry name" value="NTP-PPase_RS21-C6_like"/>
    <property type="match status" value="1"/>
</dbReference>
<evidence type="ECO:0000313" key="1">
    <source>
        <dbReference type="EMBL" id="TWU35089.1"/>
    </source>
</evidence>
<dbReference type="PANTHER" id="PTHR46523:SF1">
    <property type="entry name" value="DCTP PYROPHOSPHATASE 1"/>
    <property type="match status" value="1"/>
</dbReference>
<dbReference type="AlphaFoldDB" id="A0A5C6DJK6"/>